<gene>
    <name evidence="3" type="ORF">AWC08_06490</name>
</gene>
<evidence type="ECO:0000256" key="1">
    <source>
        <dbReference type="ARBA" id="ARBA00022801"/>
    </source>
</evidence>
<dbReference type="EMBL" id="LQOY01000234">
    <property type="protein sequence ID" value="ORV69322.1"/>
    <property type="molecule type" value="Genomic_DNA"/>
</dbReference>
<keyword evidence="1" id="KW-0378">Hydrolase</keyword>
<dbReference type="Gene3D" id="3.40.50.1820">
    <property type="entry name" value="alpha/beta hydrolase"/>
    <property type="match status" value="1"/>
</dbReference>
<dbReference type="GO" id="GO:0016787">
    <property type="term" value="F:hydrolase activity"/>
    <property type="evidence" value="ECO:0007669"/>
    <property type="project" value="UniProtKB-KW"/>
</dbReference>
<organism evidence="3 4">
    <name type="scientific">Mycobacterium gordonae</name>
    <dbReference type="NCBI Taxonomy" id="1778"/>
    <lineage>
        <taxon>Bacteria</taxon>
        <taxon>Bacillati</taxon>
        <taxon>Actinomycetota</taxon>
        <taxon>Actinomycetes</taxon>
        <taxon>Mycobacteriales</taxon>
        <taxon>Mycobacteriaceae</taxon>
        <taxon>Mycobacterium</taxon>
    </lineage>
</organism>
<protein>
    <recommendedName>
        <fullName evidence="2">Alpha/beta hydrolase fold-3 domain-containing protein</fullName>
    </recommendedName>
</protein>
<dbReference type="InterPro" id="IPR013094">
    <property type="entry name" value="AB_hydrolase_3"/>
</dbReference>
<reference evidence="3 4" key="1">
    <citation type="submission" date="2016-01" db="EMBL/GenBank/DDBJ databases">
        <title>The new phylogeny of the genus Mycobacterium.</title>
        <authorList>
            <person name="Tarcisio F."/>
            <person name="Conor M."/>
            <person name="Antonella G."/>
            <person name="Elisabetta G."/>
            <person name="Giulia F.S."/>
            <person name="Sara T."/>
            <person name="Anna F."/>
            <person name="Clotilde B."/>
            <person name="Roberto B."/>
            <person name="Veronica D.S."/>
            <person name="Fabio R."/>
            <person name="Monica P."/>
            <person name="Olivier J."/>
            <person name="Enrico T."/>
            <person name="Nicola S."/>
        </authorList>
    </citation>
    <scope>NUCLEOTIDE SEQUENCE [LARGE SCALE GENOMIC DNA]</scope>
    <source>
        <strain evidence="3 4">DSM 44160</strain>
    </source>
</reference>
<name>A0A1X1VJK1_MYCGO</name>
<accession>A0A1X1VJK1</accession>
<dbReference type="InterPro" id="IPR050300">
    <property type="entry name" value="GDXG_lipolytic_enzyme"/>
</dbReference>
<dbReference type="PANTHER" id="PTHR48081:SF8">
    <property type="entry name" value="ALPHA_BETA HYDROLASE FOLD-3 DOMAIN-CONTAINING PROTEIN-RELATED"/>
    <property type="match status" value="1"/>
</dbReference>
<dbReference type="Proteomes" id="UP000193928">
    <property type="component" value="Unassembled WGS sequence"/>
</dbReference>
<dbReference type="InterPro" id="IPR029058">
    <property type="entry name" value="AB_hydrolase_fold"/>
</dbReference>
<keyword evidence="4" id="KW-1185">Reference proteome</keyword>
<dbReference type="PANTHER" id="PTHR48081">
    <property type="entry name" value="AB HYDROLASE SUPERFAMILY PROTEIN C4A8.06C"/>
    <property type="match status" value="1"/>
</dbReference>
<proteinExistence type="predicted"/>
<evidence type="ECO:0000313" key="3">
    <source>
        <dbReference type="EMBL" id="ORV69322.1"/>
    </source>
</evidence>
<dbReference type="Pfam" id="PF07859">
    <property type="entry name" value="Abhydrolase_3"/>
    <property type="match status" value="1"/>
</dbReference>
<dbReference type="SUPFAM" id="SSF53474">
    <property type="entry name" value="alpha/beta-Hydrolases"/>
    <property type="match status" value="1"/>
</dbReference>
<sequence>MLFDHSADALQLRGNLRGRCPPPRCEPVAQVRTCGVPGAGGHDGIRLRVYQPLLPAAGLGRSARIPLMVYLHGGGFVLCDMASREACCRRFANGVGAVVVAVDYRLAPQHRFPAALDDAWAATRWVGSHADVLGGDPARLVVAGEGAGGNLAAGVCLRARAHQHPPIAFQLLICPILDQRMTTARVGAAGEVITVEQLEWFSDQYLGPDGDRLHAGASPLLADPAGLPPTHIVTAQHDPAGEQGELFAHNLRAAGVPATARRYPGMFHGFFNLPEHLPSAAQANTDVHAIVRDALYDPATIYRTRPR</sequence>
<evidence type="ECO:0000259" key="2">
    <source>
        <dbReference type="Pfam" id="PF07859"/>
    </source>
</evidence>
<comment type="caution">
    <text evidence="3">The sequence shown here is derived from an EMBL/GenBank/DDBJ whole genome shotgun (WGS) entry which is preliminary data.</text>
</comment>
<evidence type="ECO:0000313" key="4">
    <source>
        <dbReference type="Proteomes" id="UP000193928"/>
    </source>
</evidence>
<feature type="domain" description="Alpha/beta hydrolase fold-3" evidence="2">
    <location>
        <begin position="68"/>
        <end position="271"/>
    </location>
</feature>
<dbReference type="AlphaFoldDB" id="A0A1X1VJK1"/>